<evidence type="ECO:0000259" key="1">
    <source>
        <dbReference type="Pfam" id="PF01844"/>
    </source>
</evidence>
<dbReference type="EMBL" id="AOFM01000015">
    <property type="protein sequence ID" value="EME72543.1"/>
    <property type="molecule type" value="Genomic_DNA"/>
</dbReference>
<reference evidence="2 3" key="1">
    <citation type="journal article" date="2013" name="Genome Announc.">
        <title>Draft Whole-Genome Sequence of Bacillus sonorensis Strain L12, a Source of Nonribosomal Lipopeptides.</title>
        <authorList>
            <person name="Adimpong D.B."/>
            <person name="Sorensen K.I."/>
            <person name="Nielsen D.S."/>
            <person name="Thorsen L."/>
            <person name="Rasmussen T.B."/>
            <person name="Derkx P.M."/>
            <person name="Jespersen L."/>
        </authorList>
    </citation>
    <scope>NUCLEOTIDE SEQUENCE [LARGE SCALE GENOMIC DNA]</scope>
    <source>
        <strain evidence="2 3">L12</strain>
    </source>
</reference>
<dbReference type="GO" id="GO:0008270">
    <property type="term" value="F:zinc ion binding"/>
    <property type="evidence" value="ECO:0007669"/>
    <property type="project" value="InterPro"/>
</dbReference>
<dbReference type="InterPro" id="IPR003615">
    <property type="entry name" value="HNH_nuc"/>
</dbReference>
<dbReference type="InterPro" id="IPR002711">
    <property type="entry name" value="HNH"/>
</dbReference>
<dbReference type="Pfam" id="PF01844">
    <property type="entry name" value="HNH"/>
    <property type="match status" value="1"/>
</dbReference>
<proteinExistence type="predicted"/>
<dbReference type="AlphaFoldDB" id="M5NZF4"/>
<dbReference type="Proteomes" id="UP000011907">
    <property type="component" value="Unassembled WGS sequence"/>
</dbReference>
<dbReference type="GO" id="GO:0004519">
    <property type="term" value="F:endonuclease activity"/>
    <property type="evidence" value="ECO:0007669"/>
    <property type="project" value="InterPro"/>
</dbReference>
<dbReference type="CDD" id="cd00085">
    <property type="entry name" value="HNHc"/>
    <property type="match status" value="1"/>
</dbReference>
<organism evidence="2 3">
    <name type="scientific">Bacillus sonorensis L12</name>
    <dbReference type="NCBI Taxonomy" id="1274524"/>
    <lineage>
        <taxon>Bacteria</taxon>
        <taxon>Bacillati</taxon>
        <taxon>Bacillota</taxon>
        <taxon>Bacilli</taxon>
        <taxon>Bacillales</taxon>
        <taxon>Bacillaceae</taxon>
        <taxon>Bacillus</taxon>
    </lineage>
</organism>
<dbReference type="Gene3D" id="1.10.30.50">
    <property type="match status" value="1"/>
</dbReference>
<comment type="caution">
    <text evidence="2">The sequence shown here is derived from an EMBL/GenBank/DDBJ whole genome shotgun (WGS) entry which is preliminary data.</text>
</comment>
<accession>M5NZF4</accession>
<name>M5NZF4_9BACI</name>
<evidence type="ECO:0000313" key="3">
    <source>
        <dbReference type="Proteomes" id="UP000011907"/>
    </source>
</evidence>
<evidence type="ECO:0000313" key="2">
    <source>
        <dbReference type="EMBL" id="EME72543.1"/>
    </source>
</evidence>
<dbReference type="PATRIC" id="fig|1274524.3.peg.4655"/>
<sequence>MYCGKIYTEPTGKGYDYEVHHVIPLKYGESNDMNNLFPLKKEFHQKTVTPW</sequence>
<dbReference type="GO" id="GO:0003676">
    <property type="term" value="F:nucleic acid binding"/>
    <property type="evidence" value="ECO:0007669"/>
    <property type="project" value="InterPro"/>
</dbReference>
<dbReference type="STRING" id="1274524.BSONL12_21594"/>
<feature type="domain" description="HNH" evidence="1">
    <location>
        <begin position="10"/>
        <end position="39"/>
    </location>
</feature>
<gene>
    <name evidence="2" type="ORF">BSONL12_21594</name>
</gene>
<protein>
    <recommendedName>
        <fullName evidence="1">HNH domain-containing protein</fullName>
    </recommendedName>
</protein>